<protein>
    <submittedName>
        <fullName evidence="6">CD209 antigen-like</fullName>
    </submittedName>
</protein>
<dbReference type="GO" id="GO:0030246">
    <property type="term" value="F:carbohydrate binding"/>
    <property type="evidence" value="ECO:0007669"/>
    <property type="project" value="UniProtKB-KW"/>
</dbReference>
<keyword evidence="1" id="KW-0430">Lectin</keyword>
<dbReference type="PROSITE" id="PS50041">
    <property type="entry name" value="C_TYPE_LECTIN_2"/>
    <property type="match status" value="1"/>
</dbReference>
<dbReference type="InterPro" id="IPR001304">
    <property type="entry name" value="C-type_lectin-like"/>
</dbReference>
<dbReference type="OrthoDB" id="6133475at2759"/>
<dbReference type="RefSeq" id="XP_042566326.1">
    <property type="nucleotide sequence ID" value="XM_042710392.1"/>
</dbReference>
<name>A0A8M1KQI5_CLUHA</name>
<feature type="domain" description="C-type lectin" evidence="4">
    <location>
        <begin position="129"/>
        <end position="266"/>
    </location>
</feature>
<keyword evidence="3" id="KW-0812">Transmembrane</keyword>
<evidence type="ECO:0000256" key="2">
    <source>
        <dbReference type="SAM" id="Coils"/>
    </source>
</evidence>
<dbReference type="PANTHER" id="PTHR22803">
    <property type="entry name" value="MANNOSE, PHOSPHOLIPASE, LECTIN RECEPTOR RELATED"/>
    <property type="match status" value="1"/>
</dbReference>
<dbReference type="Proteomes" id="UP000515152">
    <property type="component" value="Chromosome 18"/>
</dbReference>
<evidence type="ECO:0000256" key="1">
    <source>
        <dbReference type="ARBA" id="ARBA00022734"/>
    </source>
</evidence>
<keyword evidence="2" id="KW-0175">Coiled coil</keyword>
<dbReference type="AlphaFoldDB" id="A0A8M1KQI5"/>
<reference evidence="6" key="1">
    <citation type="submission" date="2025-08" db="UniProtKB">
        <authorList>
            <consortium name="RefSeq"/>
        </authorList>
    </citation>
    <scope>IDENTIFICATION</scope>
</reference>
<keyword evidence="5" id="KW-1185">Reference proteome</keyword>
<evidence type="ECO:0000259" key="4">
    <source>
        <dbReference type="PROSITE" id="PS50041"/>
    </source>
</evidence>
<dbReference type="Pfam" id="PF00059">
    <property type="entry name" value="Lectin_C"/>
    <property type="match status" value="1"/>
</dbReference>
<organism evidence="5 6">
    <name type="scientific">Clupea harengus</name>
    <name type="common">Atlantic herring</name>
    <dbReference type="NCBI Taxonomy" id="7950"/>
    <lineage>
        <taxon>Eukaryota</taxon>
        <taxon>Metazoa</taxon>
        <taxon>Chordata</taxon>
        <taxon>Craniata</taxon>
        <taxon>Vertebrata</taxon>
        <taxon>Euteleostomi</taxon>
        <taxon>Actinopterygii</taxon>
        <taxon>Neopterygii</taxon>
        <taxon>Teleostei</taxon>
        <taxon>Clupei</taxon>
        <taxon>Clupeiformes</taxon>
        <taxon>Clupeoidei</taxon>
        <taxon>Clupeidae</taxon>
        <taxon>Clupea</taxon>
    </lineage>
</organism>
<keyword evidence="3" id="KW-0472">Membrane</keyword>
<proteinExistence type="predicted"/>
<dbReference type="KEGG" id="char:116224556"/>
<dbReference type="SMART" id="SM00034">
    <property type="entry name" value="CLECT"/>
    <property type="match status" value="1"/>
</dbReference>
<evidence type="ECO:0000256" key="3">
    <source>
        <dbReference type="SAM" id="Phobius"/>
    </source>
</evidence>
<feature type="transmembrane region" description="Helical" evidence="3">
    <location>
        <begin position="34"/>
        <end position="57"/>
    </location>
</feature>
<dbReference type="InterPro" id="IPR033989">
    <property type="entry name" value="CD209-like_CTLD"/>
</dbReference>
<dbReference type="GeneID" id="116224556"/>
<dbReference type="CDD" id="cd03590">
    <property type="entry name" value="CLECT_DC-SIGN_like"/>
    <property type="match status" value="1"/>
</dbReference>
<evidence type="ECO:0000313" key="6">
    <source>
        <dbReference type="RefSeq" id="XP_042566326.1"/>
    </source>
</evidence>
<keyword evidence="3" id="KW-1133">Transmembrane helix</keyword>
<sequence>MSGENQAKGNAQSSKKANCCQLTVDEVGLLKLKLTILAVLCVILGAFLVAFQVLSFMRVENAETERMLIEQKNRNDDLTKENTKLKTGLQETERMLIEQKNRNDDLTNEITKLKNELQGGKCADGWQYFDGSCYHFSTDTKNWTESRDACVTMGGHLVIINSQQELDFLNARREMGDGRSQRDFHWIGLTDAEEEGEWRWVDNTPLTDPKLVQPKHTVLTFVSAQYNSHSTQFHWFWGINQPDNYKEWGPQDCAMIFAGKLYDETCRSLKRICETKSCMAGV</sequence>
<feature type="coiled-coil region" evidence="2">
    <location>
        <begin position="61"/>
        <end position="123"/>
    </location>
</feature>
<dbReference type="InterPro" id="IPR050111">
    <property type="entry name" value="C-type_lectin/snaclec_domain"/>
</dbReference>
<gene>
    <name evidence="6" type="primary">LOC116224556</name>
</gene>
<accession>A0A8M1KQI5</accession>
<evidence type="ECO:0000313" key="5">
    <source>
        <dbReference type="Proteomes" id="UP000515152"/>
    </source>
</evidence>